<evidence type="ECO:0000256" key="9">
    <source>
        <dbReference type="ARBA" id="ARBA00033396"/>
    </source>
</evidence>
<dbReference type="InterPro" id="IPR011024">
    <property type="entry name" value="G_crystallin-like"/>
</dbReference>
<evidence type="ECO:0000313" key="13">
    <source>
        <dbReference type="RefSeq" id="XP_032327502.1"/>
    </source>
</evidence>
<keyword evidence="6" id="KW-0007">Acetylation</keyword>
<feature type="compositionally biased region" description="Polar residues" evidence="10">
    <location>
        <begin position="93"/>
        <end position="110"/>
    </location>
</feature>
<dbReference type="GO" id="GO:0002088">
    <property type="term" value="P:lens development in camera-type eye"/>
    <property type="evidence" value="ECO:0007669"/>
    <property type="project" value="TreeGrafter"/>
</dbReference>
<dbReference type="PROSITE" id="PS50915">
    <property type="entry name" value="CRYSTALLIN_BETA_GAMMA"/>
    <property type="match status" value="4"/>
</dbReference>
<reference evidence="13" key="1">
    <citation type="submission" date="2025-08" db="UniProtKB">
        <authorList>
            <consortium name="RefSeq"/>
        </authorList>
    </citation>
    <scope>IDENTIFICATION</scope>
    <source>
        <tissue evidence="13">Ear skin</tissue>
    </source>
</reference>
<comment type="function">
    <text evidence="1">Crystallins are the dominant structural components of the vertebrate eye lens.</text>
</comment>
<comment type="similarity">
    <text evidence="2">Belongs to the beta/gamma-crystallin family.</text>
</comment>
<dbReference type="Pfam" id="PF00030">
    <property type="entry name" value="Crystall"/>
    <property type="match status" value="2"/>
</dbReference>
<comment type="subunit">
    <text evidence="7">Homo/heterodimer, or complexes of higher-order. The structure of beta-crystallin oligomers seems to be stabilized through interactions between the N-terminal arms.</text>
</comment>
<evidence type="ECO:0000256" key="5">
    <source>
        <dbReference type="ARBA" id="ARBA00022737"/>
    </source>
</evidence>
<sequence>MRTHLGPHSSASLPLYCSVDLISLLSPTPSELAWTQRREAKDGRSGSCFADPTAPGSPETRETKWDSGSRGPPVRGTRAQRDLTAASPCLPGQSCTRQPTMASDLQTQAGKPQPLNPKIIIFEQENFQGHSHELNGPCPNLKETGVEKAASVLVQAGPWVGYEQANCKGEQFVFEKGEYPRWDSWTSSRRTDSLSSLRPIKVDSQEHKIILYENPNFTGKKMEVIDDDVPSFHAHGYQEKVSSVRVQSGTWVGYQYPGYRGLQYLLEKGDYKDSGDFGAPQPQVQSVRRIRDMQWHQRGAFHPSS</sequence>
<evidence type="ECO:0000256" key="3">
    <source>
        <dbReference type="ARBA" id="ARBA00019517"/>
    </source>
</evidence>
<feature type="domain" description="Beta/gamma crystallin 'Greek key'" evidence="11">
    <location>
        <begin position="157"/>
        <end position="201"/>
    </location>
</feature>
<evidence type="ECO:0000259" key="11">
    <source>
        <dbReference type="PROSITE" id="PS50915"/>
    </source>
</evidence>
<evidence type="ECO:0000256" key="8">
    <source>
        <dbReference type="ARBA" id="ARBA00031014"/>
    </source>
</evidence>
<feature type="domain" description="Beta/gamma crystallin 'Greek key'" evidence="11">
    <location>
        <begin position="207"/>
        <end position="248"/>
    </location>
</feature>
<evidence type="ECO:0000256" key="6">
    <source>
        <dbReference type="ARBA" id="ARBA00022990"/>
    </source>
</evidence>
<dbReference type="GO" id="GO:0007601">
    <property type="term" value="P:visual perception"/>
    <property type="evidence" value="ECO:0007669"/>
    <property type="project" value="TreeGrafter"/>
</dbReference>
<feature type="region of interest" description="Disordered" evidence="10">
    <location>
        <begin position="36"/>
        <end position="113"/>
    </location>
</feature>
<protein>
    <recommendedName>
        <fullName evidence="3">Beta-crystallin B2</fullName>
    </recommendedName>
    <alternativeName>
        <fullName evidence="8">Beta-B2 crystallin</fullName>
    </alternativeName>
    <alternativeName>
        <fullName evidence="9">Beta-crystallin Bp</fullName>
    </alternativeName>
</protein>
<feature type="domain" description="Beta/gamma crystallin 'Greek key'" evidence="11">
    <location>
        <begin position="117"/>
        <end position="156"/>
    </location>
</feature>
<organism evidence="12 13">
    <name type="scientific">Camelus ferus</name>
    <name type="common">Wild bactrian camel</name>
    <name type="synonym">Camelus bactrianus ferus</name>
    <dbReference type="NCBI Taxonomy" id="419612"/>
    <lineage>
        <taxon>Eukaryota</taxon>
        <taxon>Metazoa</taxon>
        <taxon>Chordata</taxon>
        <taxon>Craniata</taxon>
        <taxon>Vertebrata</taxon>
        <taxon>Euteleostomi</taxon>
        <taxon>Mammalia</taxon>
        <taxon>Eutheria</taxon>
        <taxon>Laurasiatheria</taxon>
        <taxon>Artiodactyla</taxon>
        <taxon>Tylopoda</taxon>
        <taxon>Camelidae</taxon>
        <taxon>Camelus</taxon>
    </lineage>
</organism>
<dbReference type="SUPFAM" id="SSF49695">
    <property type="entry name" value="gamma-Crystallin-like"/>
    <property type="match status" value="1"/>
</dbReference>
<evidence type="ECO:0000256" key="7">
    <source>
        <dbReference type="ARBA" id="ARBA00025922"/>
    </source>
</evidence>
<dbReference type="GeneID" id="102523590"/>
<evidence type="ECO:0000256" key="10">
    <source>
        <dbReference type="SAM" id="MobiDB-lite"/>
    </source>
</evidence>
<dbReference type="PRINTS" id="PR01367">
    <property type="entry name" value="BGCRYSTALLIN"/>
</dbReference>
<dbReference type="InterPro" id="IPR001064">
    <property type="entry name" value="Beta/gamma_crystallin"/>
</dbReference>
<dbReference type="PANTHER" id="PTHR11818">
    <property type="entry name" value="BETA/GAMMA CRYSTALLIN"/>
    <property type="match status" value="1"/>
</dbReference>
<keyword evidence="4" id="KW-0273">Eye lens protein</keyword>
<evidence type="ECO:0000256" key="4">
    <source>
        <dbReference type="ARBA" id="ARBA00022613"/>
    </source>
</evidence>
<proteinExistence type="inferred from homology"/>
<dbReference type="AlphaFoldDB" id="A0A8B8SDS9"/>
<dbReference type="Gene3D" id="2.60.20.10">
    <property type="entry name" value="Crystallins"/>
    <property type="match status" value="2"/>
</dbReference>
<dbReference type="InterPro" id="IPR050252">
    <property type="entry name" value="Beta/Gamma-Crystallin"/>
</dbReference>
<dbReference type="CTD" id="1415"/>
<dbReference type="RefSeq" id="XP_032327502.1">
    <property type="nucleotide sequence ID" value="XM_032471611.1"/>
</dbReference>
<dbReference type="Proteomes" id="UP000694856">
    <property type="component" value="Chromosome 32"/>
</dbReference>
<evidence type="ECO:0000313" key="12">
    <source>
        <dbReference type="Proteomes" id="UP000694856"/>
    </source>
</evidence>
<keyword evidence="12" id="KW-1185">Reference proteome</keyword>
<gene>
    <name evidence="13" type="primary">CRYBB2</name>
</gene>
<dbReference type="SMART" id="SM00247">
    <property type="entry name" value="XTALbg"/>
    <property type="match status" value="2"/>
</dbReference>
<dbReference type="FunFam" id="2.60.20.10:FF:000002">
    <property type="entry name" value="Crystallin, beta B2"/>
    <property type="match status" value="1"/>
</dbReference>
<evidence type="ECO:0000256" key="1">
    <source>
        <dbReference type="ARBA" id="ARBA00003689"/>
    </source>
</evidence>
<name>A0A8B8SDS9_CAMFR</name>
<dbReference type="FunFam" id="2.60.20.10:FF:000005">
    <property type="entry name" value="Crystallin, beta B1"/>
    <property type="match status" value="1"/>
</dbReference>
<dbReference type="PANTHER" id="PTHR11818:SF11">
    <property type="entry name" value="BETA-CRYSTALLIN B2"/>
    <property type="match status" value="1"/>
</dbReference>
<accession>A0A8B8SDS9</accession>
<keyword evidence="5" id="KW-0677">Repeat</keyword>
<evidence type="ECO:0000256" key="2">
    <source>
        <dbReference type="ARBA" id="ARBA00009646"/>
    </source>
</evidence>
<feature type="domain" description="Beta/gamma crystallin 'Greek key'" evidence="11">
    <location>
        <begin position="249"/>
        <end position="291"/>
    </location>
</feature>
<dbReference type="GO" id="GO:0005212">
    <property type="term" value="F:structural constituent of eye lens"/>
    <property type="evidence" value="ECO:0007669"/>
    <property type="project" value="UniProtKB-KW"/>
</dbReference>